<proteinExistence type="predicted"/>
<evidence type="ECO:0000313" key="1">
    <source>
        <dbReference type="EMBL" id="ETW09062.1"/>
    </source>
</evidence>
<protein>
    <submittedName>
        <fullName evidence="1">Uncharacterized protein</fullName>
    </submittedName>
</protein>
<dbReference type="GeneID" id="20078572"/>
<dbReference type="EMBL" id="KI913953">
    <property type="protein sequence ID" value="ETW09062.1"/>
    <property type="molecule type" value="Genomic_DNA"/>
</dbReference>
<dbReference type="AlphaFoldDB" id="A0A024UT17"/>
<gene>
    <name evidence="1" type="ORF">H310_01522</name>
</gene>
<accession>A0A024UT17</accession>
<dbReference type="RefSeq" id="XP_008862867.1">
    <property type="nucleotide sequence ID" value="XM_008864645.1"/>
</dbReference>
<reference evidence="1" key="1">
    <citation type="submission" date="2013-12" db="EMBL/GenBank/DDBJ databases">
        <title>The Genome Sequence of Aphanomyces invadans NJM9701.</title>
        <authorList>
            <consortium name="The Broad Institute Genomics Platform"/>
            <person name="Russ C."/>
            <person name="Tyler B."/>
            <person name="van West P."/>
            <person name="Dieguez-Uribeondo J."/>
            <person name="Young S.K."/>
            <person name="Zeng Q."/>
            <person name="Gargeya S."/>
            <person name="Fitzgerald M."/>
            <person name="Abouelleil A."/>
            <person name="Alvarado L."/>
            <person name="Chapman S.B."/>
            <person name="Gainer-Dewar J."/>
            <person name="Goldberg J."/>
            <person name="Griggs A."/>
            <person name="Gujja S."/>
            <person name="Hansen M."/>
            <person name="Howarth C."/>
            <person name="Imamovic A."/>
            <person name="Ireland A."/>
            <person name="Larimer J."/>
            <person name="McCowan C."/>
            <person name="Murphy C."/>
            <person name="Pearson M."/>
            <person name="Poon T.W."/>
            <person name="Priest M."/>
            <person name="Roberts A."/>
            <person name="Saif S."/>
            <person name="Shea T."/>
            <person name="Sykes S."/>
            <person name="Wortman J."/>
            <person name="Nusbaum C."/>
            <person name="Birren B."/>
        </authorList>
    </citation>
    <scope>NUCLEOTIDE SEQUENCE [LARGE SCALE GENOMIC DNA]</scope>
    <source>
        <strain evidence="1">NJM9701</strain>
    </source>
</reference>
<name>A0A024UT17_9STRA</name>
<dbReference type="VEuPathDB" id="FungiDB:H310_01522"/>
<organism evidence="1">
    <name type="scientific">Aphanomyces invadans</name>
    <dbReference type="NCBI Taxonomy" id="157072"/>
    <lineage>
        <taxon>Eukaryota</taxon>
        <taxon>Sar</taxon>
        <taxon>Stramenopiles</taxon>
        <taxon>Oomycota</taxon>
        <taxon>Saprolegniomycetes</taxon>
        <taxon>Saprolegniales</taxon>
        <taxon>Verrucalvaceae</taxon>
        <taxon>Aphanomyces</taxon>
    </lineage>
</organism>
<sequence>MEASKTSRHHALIKASLRALWGKMKVAAKAASVAARSSSFHSDYVAIEDRRFPLHDSGYLLVNDAA</sequence>